<sequence>MCVLLFVVWADRRVMSMASKALLGQRRCGGAGWRWGAWSFILRSVQQEEALHRICNLSFVSKVPSLACMTTPCPTAG</sequence>
<evidence type="ECO:0000313" key="2">
    <source>
        <dbReference type="Proteomes" id="UP000663760"/>
    </source>
</evidence>
<dbReference type="Proteomes" id="UP000663760">
    <property type="component" value="Chromosome 9"/>
</dbReference>
<keyword evidence="2" id="KW-1185">Reference proteome</keyword>
<protein>
    <submittedName>
        <fullName evidence="1">Uncharacterized protein</fullName>
    </submittedName>
</protein>
<name>A0A7I8KVQ8_SPIIN</name>
<dbReference type="EMBL" id="LR746272">
    <property type="protein sequence ID" value="CAA7401879.1"/>
    <property type="molecule type" value="Genomic_DNA"/>
</dbReference>
<dbReference type="AlphaFoldDB" id="A0A7I8KVQ8"/>
<evidence type="ECO:0000313" key="1">
    <source>
        <dbReference type="EMBL" id="CAA7401879.1"/>
    </source>
</evidence>
<gene>
    <name evidence="1" type="ORF">SI8410_09012557</name>
</gene>
<proteinExistence type="predicted"/>
<accession>A0A7I8KVQ8</accession>
<organism evidence="1 2">
    <name type="scientific">Spirodela intermedia</name>
    <name type="common">Intermediate duckweed</name>
    <dbReference type="NCBI Taxonomy" id="51605"/>
    <lineage>
        <taxon>Eukaryota</taxon>
        <taxon>Viridiplantae</taxon>
        <taxon>Streptophyta</taxon>
        <taxon>Embryophyta</taxon>
        <taxon>Tracheophyta</taxon>
        <taxon>Spermatophyta</taxon>
        <taxon>Magnoliopsida</taxon>
        <taxon>Liliopsida</taxon>
        <taxon>Araceae</taxon>
        <taxon>Lemnoideae</taxon>
        <taxon>Spirodela</taxon>
    </lineage>
</organism>
<reference evidence="1" key="1">
    <citation type="submission" date="2020-02" db="EMBL/GenBank/DDBJ databases">
        <authorList>
            <person name="Scholz U."/>
            <person name="Mascher M."/>
            <person name="Fiebig A."/>
        </authorList>
    </citation>
    <scope>NUCLEOTIDE SEQUENCE</scope>
</reference>